<comment type="caution">
    <text evidence="1">The sequence shown here is derived from an EMBL/GenBank/DDBJ whole genome shotgun (WGS) entry which is preliminary data.</text>
</comment>
<proteinExistence type="predicted"/>
<protein>
    <submittedName>
        <fullName evidence="1">Uncharacterized protein</fullName>
    </submittedName>
</protein>
<dbReference type="AlphaFoldDB" id="A0A2A5R0J3"/>
<keyword evidence="2" id="KW-1185">Reference proteome</keyword>
<dbReference type="EMBL" id="NXNI01000001">
    <property type="protein sequence ID" value="PCR92572.1"/>
    <property type="molecule type" value="Genomic_DNA"/>
</dbReference>
<dbReference type="OrthoDB" id="195695at2157"/>
<evidence type="ECO:0000313" key="2">
    <source>
        <dbReference type="Proteomes" id="UP000219689"/>
    </source>
</evidence>
<evidence type="ECO:0000313" key="1">
    <source>
        <dbReference type="EMBL" id="PCR92572.1"/>
    </source>
</evidence>
<accession>A0A2A5R0J3</accession>
<sequence>MQTDLEDGRTVDVEITGSPSNKKRIDVCVEGGPRWVFAVEDRTAGLIELHGEGYTDEIPTWLEPMLQRIGLEGIEA</sequence>
<name>A0A2A5R0J3_9EURY</name>
<gene>
    <name evidence="1" type="ORF">CP557_02265</name>
</gene>
<organism evidence="1 2">
    <name type="scientific">Natrinema ejinorense</name>
    <dbReference type="NCBI Taxonomy" id="373386"/>
    <lineage>
        <taxon>Archaea</taxon>
        <taxon>Methanobacteriati</taxon>
        <taxon>Methanobacteriota</taxon>
        <taxon>Stenosarchaea group</taxon>
        <taxon>Halobacteria</taxon>
        <taxon>Halobacteriales</taxon>
        <taxon>Natrialbaceae</taxon>
        <taxon>Natrinema</taxon>
    </lineage>
</organism>
<reference evidence="1 2" key="1">
    <citation type="submission" date="2017-09" db="EMBL/GenBank/DDBJ databases">
        <title>Genome sequences of Natrinema ejinorence JCM 13890T.</title>
        <authorList>
            <person name="Roh S.W."/>
            <person name="Kim Y.B."/>
            <person name="Kim J.Y."/>
        </authorList>
    </citation>
    <scope>NUCLEOTIDE SEQUENCE [LARGE SCALE GENOMIC DNA]</scope>
    <source>
        <strain evidence="1 2">JCM 13890</strain>
    </source>
</reference>
<dbReference type="Proteomes" id="UP000219689">
    <property type="component" value="Unassembled WGS sequence"/>
</dbReference>